<protein>
    <recommendedName>
        <fullName evidence="2">Dehydrogenase E1 component domain-containing protein</fullName>
    </recommendedName>
</protein>
<reference evidence="1" key="1">
    <citation type="journal article" date="2014" name="Front. Microbiol.">
        <title>High frequency of phylogenetically diverse reductive dehalogenase-homologous genes in deep subseafloor sedimentary metagenomes.</title>
        <authorList>
            <person name="Kawai M."/>
            <person name="Futagami T."/>
            <person name="Toyoda A."/>
            <person name="Takaki Y."/>
            <person name="Nishi S."/>
            <person name="Hori S."/>
            <person name="Arai W."/>
            <person name="Tsubouchi T."/>
            <person name="Morono Y."/>
            <person name="Uchiyama I."/>
            <person name="Ito T."/>
            <person name="Fujiyama A."/>
            <person name="Inagaki F."/>
            <person name="Takami H."/>
        </authorList>
    </citation>
    <scope>NUCLEOTIDE SEQUENCE</scope>
    <source>
        <strain evidence="1">Expedition CK06-06</strain>
    </source>
</reference>
<gene>
    <name evidence="1" type="ORF">S12H4_39810</name>
</gene>
<evidence type="ECO:0000313" key="1">
    <source>
        <dbReference type="EMBL" id="GAI88804.1"/>
    </source>
</evidence>
<feature type="non-terminal residue" evidence="1">
    <location>
        <position position="1"/>
    </location>
</feature>
<evidence type="ECO:0008006" key="2">
    <source>
        <dbReference type="Google" id="ProtNLM"/>
    </source>
</evidence>
<proteinExistence type="predicted"/>
<dbReference type="SUPFAM" id="SSF52518">
    <property type="entry name" value="Thiamin diphosphate-binding fold (THDP-binding)"/>
    <property type="match status" value="1"/>
</dbReference>
<dbReference type="Gene3D" id="3.40.50.970">
    <property type="match status" value="1"/>
</dbReference>
<name>X1U8Z6_9ZZZZ</name>
<dbReference type="InterPro" id="IPR029061">
    <property type="entry name" value="THDP-binding"/>
</dbReference>
<sequence length="48" mass="5432">RLIEMGVLTEEEANRIHREAVEEMGKAVKFAEESPFPGPEELLTDVYA</sequence>
<organism evidence="1">
    <name type="scientific">marine sediment metagenome</name>
    <dbReference type="NCBI Taxonomy" id="412755"/>
    <lineage>
        <taxon>unclassified sequences</taxon>
        <taxon>metagenomes</taxon>
        <taxon>ecological metagenomes</taxon>
    </lineage>
</organism>
<accession>X1U8Z6</accession>
<comment type="caution">
    <text evidence="1">The sequence shown here is derived from an EMBL/GenBank/DDBJ whole genome shotgun (WGS) entry which is preliminary data.</text>
</comment>
<dbReference type="AlphaFoldDB" id="X1U8Z6"/>
<dbReference type="EMBL" id="BARW01024102">
    <property type="protein sequence ID" value="GAI88804.1"/>
    <property type="molecule type" value="Genomic_DNA"/>
</dbReference>